<evidence type="ECO:0008006" key="2">
    <source>
        <dbReference type="Google" id="ProtNLM"/>
    </source>
</evidence>
<dbReference type="eggNOG" id="ENOG502Z8TS">
    <property type="taxonomic scope" value="Bacteria"/>
</dbReference>
<gene>
    <name evidence="1" type="ordered locus">Tery_0172</name>
</gene>
<name>Q11A10_TRIEI</name>
<accession>Q11A10</accession>
<dbReference type="OrthoDB" id="417276at2"/>
<organism evidence="1">
    <name type="scientific">Trichodesmium erythraeum (strain IMS101)</name>
    <dbReference type="NCBI Taxonomy" id="203124"/>
    <lineage>
        <taxon>Bacteria</taxon>
        <taxon>Bacillati</taxon>
        <taxon>Cyanobacteriota</taxon>
        <taxon>Cyanophyceae</taxon>
        <taxon>Oscillatoriophycideae</taxon>
        <taxon>Oscillatoriales</taxon>
        <taxon>Microcoleaceae</taxon>
        <taxon>Trichodesmium</taxon>
    </lineage>
</organism>
<dbReference type="InterPro" id="IPR048033">
    <property type="entry name" value="HetZ-rel_2"/>
</dbReference>
<reference evidence="1" key="1">
    <citation type="submission" date="2006-06" db="EMBL/GenBank/DDBJ databases">
        <title>Complete sequence of Trichodesmium erythraeum IMS101.</title>
        <authorList>
            <consortium name="US DOE Joint Genome Institute"/>
            <person name="Copeland A."/>
            <person name="Lucas S."/>
            <person name="Lapidus A."/>
            <person name="Barry K."/>
            <person name="Detter J.C."/>
            <person name="Glavina del Rio T."/>
            <person name="Hammon N."/>
            <person name="Israni S."/>
            <person name="Dalin E."/>
            <person name="Tice H."/>
            <person name="Pitluck S."/>
            <person name="Kiss H."/>
            <person name="Munk A.C."/>
            <person name="Brettin T."/>
            <person name="Bruce D."/>
            <person name="Han C."/>
            <person name="Tapia R."/>
            <person name="Gilna P."/>
            <person name="Schmutz J."/>
            <person name="Larimer F."/>
            <person name="Land M."/>
            <person name="Hauser L."/>
            <person name="Kyrpides N."/>
            <person name="Kim E."/>
            <person name="Richardson P."/>
        </authorList>
    </citation>
    <scope>NUCLEOTIDE SEQUENCE [LARGE SCALE GENOMIC DNA]</scope>
    <source>
        <strain evidence="1">IMS101</strain>
    </source>
</reference>
<dbReference type="HOGENOM" id="CLU_061336_0_0_3"/>
<protein>
    <recommendedName>
        <fullName evidence="2">HetZ-related protein 2</fullName>
    </recommendedName>
</protein>
<dbReference type="NCBIfam" id="NF037965">
    <property type="entry name" value="HetZ_rel_2"/>
    <property type="match status" value="1"/>
</dbReference>
<proteinExistence type="predicted"/>
<sequence>MTFAEALAQEWRTRLQEDYPNHSSDVHNSIICWLLGNDSNKLDSFTPVQKEITSQGREFLYRILGQRYLEASPEQAYQNLMQRLSGLVMLREKIRAWVSTSRDRQRSAIDVLQEVVQDMLNSDRYLQQQMANIAECTKNPHLRNSLLLASVEEYCVRPIRNQPLLVYRFVNYLRRTQKGGLTQVPVKEWVKFISDDISYGDTEDKVSFLDTVVTSEYNDGETIEKYQLRSKVLEEFEKYLAEKVDQKAVEWLRLYIRGNTQYEIAKALNIPVQKIYRLREKVSYHAIRVFALKQQPELIASWLEISLNDNSLGLTPSKWREYWQNLNHQQRHLVEALKSGATLEEIAKELNLKTNQVISEWTQLYLDAQSLRNSSKS</sequence>
<dbReference type="EMBL" id="CP000393">
    <property type="protein sequence ID" value="ABG49664.1"/>
    <property type="molecule type" value="Genomic_DNA"/>
</dbReference>
<evidence type="ECO:0000313" key="1">
    <source>
        <dbReference type="EMBL" id="ABG49664.1"/>
    </source>
</evidence>
<dbReference type="RefSeq" id="WP_011610062.1">
    <property type="nucleotide sequence ID" value="NC_008312.1"/>
</dbReference>
<dbReference type="KEGG" id="ter:Tery_0172"/>
<dbReference type="AlphaFoldDB" id="Q11A10"/>